<name>A0AAD7ENS0_9AGAR</name>
<organism evidence="3 4">
    <name type="scientific">Mycena albidolilacea</name>
    <dbReference type="NCBI Taxonomy" id="1033008"/>
    <lineage>
        <taxon>Eukaryota</taxon>
        <taxon>Fungi</taxon>
        <taxon>Dikarya</taxon>
        <taxon>Basidiomycota</taxon>
        <taxon>Agaricomycotina</taxon>
        <taxon>Agaricomycetes</taxon>
        <taxon>Agaricomycetidae</taxon>
        <taxon>Agaricales</taxon>
        <taxon>Marasmiineae</taxon>
        <taxon>Mycenaceae</taxon>
        <taxon>Mycena</taxon>
    </lineage>
</organism>
<feature type="signal peptide" evidence="2">
    <location>
        <begin position="1"/>
        <end position="25"/>
    </location>
</feature>
<feature type="compositionally biased region" description="Acidic residues" evidence="1">
    <location>
        <begin position="349"/>
        <end position="358"/>
    </location>
</feature>
<dbReference type="AlphaFoldDB" id="A0AAD7ENS0"/>
<accession>A0AAD7ENS0</accession>
<comment type="caution">
    <text evidence="3">The sequence shown here is derived from an EMBL/GenBank/DDBJ whole genome shotgun (WGS) entry which is preliminary data.</text>
</comment>
<feature type="region of interest" description="Disordered" evidence="1">
    <location>
        <begin position="330"/>
        <end position="384"/>
    </location>
</feature>
<evidence type="ECO:0000256" key="1">
    <source>
        <dbReference type="SAM" id="MobiDB-lite"/>
    </source>
</evidence>
<evidence type="ECO:0000256" key="2">
    <source>
        <dbReference type="SAM" id="SignalP"/>
    </source>
</evidence>
<feature type="compositionally biased region" description="Acidic residues" evidence="1">
    <location>
        <begin position="82"/>
        <end position="118"/>
    </location>
</feature>
<sequence length="623" mass="72303">MPVDAVHNSWLLFLNVLFIRYLHQGRRDGEELAYKLLETAQMANFHKYFRIYDEAESPPEFNWDHEIDQDAFWCRIEEDDNNSAWEDEEDEDKEDDEEEDEEDESRMDVDDAKEEDNDTSGTINETQSMLLRIIAMRCLKPKQYDSEDFRNALRTSELFQLMRYIAKPGNLLETSHPDVEESFRWHNWKLSYAELICDWVSATVKLEDYKASLLKPDPEFKFTLADAQAFLDFINRNPRMQPWGFNPMAIYLFVSDIALLQIVTYARVYQMLMQLPLFSKDSDTQYKFMYKSLDSRFNVVVSETAEHRTFLNEVNNELYRPLPLVVGPECTESMDDSDSDTNSHWDAASDSDESESDWDAAAASRSKLKPSPPPQSSSRTSGSSCPYCYNLSERKQCIRVLYKGSTDVPPPKIRYIHPFKQLNMRLVKFRKHVYKHCGKDTVGGVHFKPFSKKTLACLINNHQLVKIRAIRRRDMLHRWRYGTMTAAGSRQPAQGQKGDVYGPYTCHHGDIPDDIKKLFWEAIDADVLVEAANTIAPGLKKEINDLTRKSKLNYLGRTGLKNVARTNYISCIHPDTDHSYEDVVKNLGKKDVNMLDELGVVIIYVPLFNMYDKIFTVSYEQIP</sequence>
<feature type="chain" id="PRO_5042290458" description="Transposase" evidence="2">
    <location>
        <begin position="26"/>
        <end position="623"/>
    </location>
</feature>
<keyword evidence="4" id="KW-1185">Reference proteome</keyword>
<evidence type="ECO:0000313" key="4">
    <source>
        <dbReference type="Proteomes" id="UP001218218"/>
    </source>
</evidence>
<evidence type="ECO:0008006" key="5">
    <source>
        <dbReference type="Google" id="ProtNLM"/>
    </source>
</evidence>
<protein>
    <recommendedName>
        <fullName evidence="5">Transposase</fullName>
    </recommendedName>
</protein>
<dbReference type="EMBL" id="JARIHO010000028">
    <property type="protein sequence ID" value="KAJ7339054.1"/>
    <property type="molecule type" value="Genomic_DNA"/>
</dbReference>
<reference evidence="3" key="1">
    <citation type="submission" date="2023-03" db="EMBL/GenBank/DDBJ databases">
        <title>Massive genome expansion in bonnet fungi (Mycena s.s.) driven by repeated elements and novel gene families across ecological guilds.</title>
        <authorList>
            <consortium name="Lawrence Berkeley National Laboratory"/>
            <person name="Harder C.B."/>
            <person name="Miyauchi S."/>
            <person name="Viragh M."/>
            <person name="Kuo A."/>
            <person name="Thoen E."/>
            <person name="Andreopoulos B."/>
            <person name="Lu D."/>
            <person name="Skrede I."/>
            <person name="Drula E."/>
            <person name="Henrissat B."/>
            <person name="Morin E."/>
            <person name="Kohler A."/>
            <person name="Barry K."/>
            <person name="LaButti K."/>
            <person name="Morin E."/>
            <person name="Salamov A."/>
            <person name="Lipzen A."/>
            <person name="Mereny Z."/>
            <person name="Hegedus B."/>
            <person name="Baldrian P."/>
            <person name="Stursova M."/>
            <person name="Weitz H."/>
            <person name="Taylor A."/>
            <person name="Grigoriev I.V."/>
            <person name="Nagy L.G."/>
            <person name="Martin F."/>
            <person name="Kauserud H."/>
        </authorList>
    </citation>
    <scope>NUCLEOTIDE SEQUENCE</scope>
    <source>
        <strain evidence="3">CBHHK002</strain>
    </source>
</reference>
<evidence type="ECO:0000313" key="3">
    <source>
        <dbReference type="EMBL" id="KAJ7339054.1"/>
    </source>
</evidence>
<keyword evidence="2" id="KW-0732">Signal</keyword>
<proteinExistence type="predicted"/>
<gene>
    <name evidence="3" type="ORF">DFH08DRAFT_812448</name>
</gene>
<dbReference type="Proteomes" id="UP001218218">
    <property type="component" value="Unassembled WGS sequence"/>
</dbReference>
<feature type="region of interest" description="Disordered" evidence="1">
    <location>
        <begin position="82"/>
        <end position="124"/>
    </location>
</feature>